<sequence>MVWAYQNNATARSMLQKLAQIFEWTDSKGHAQVFVDPLATSIIYREYSDYLFNRIQSGSLTPITANGLQRFFVRLIEVAFPKDYLHIAGSVVSIRGSRRLGKGPSEVQISTYIKTCLAVASGLSSAVLAGDPFPWSFKVENYEVTLFPGNGLTYTPYAGRYVETYNVSEKRIVTIDEYIARSGEKNLLSRSWLTQAVTNIRSAEKNLENANIDLRGEHRLRQALIASKAYATLFIAITGCSLSELAQFDYSDALLIAKGAIKKEFSAVKLRAAGRVTRYAIGVGIGISLLKEYLRLREWLLNGRSFDKLFFSLRADRCLITKIVPSLTYELYTHMKGLYLDSDMPHLGSRMFRRNKSLALHAMGFKPRVVADVLNHSLATNIKDYTGGTVEKQSGELSLFWKSVRKASNVVRDKGGLTSVAIATGHCDEFNNPVPCLEDADIRPSCSTQFGCLFCSKYICHSDSEDIHKLLSLQFVVQSIRRSNPNADHSEHLFRKLSMRLQCILNEISARSEFVADIVREMRRQVEEYGVLTPFWESRLERYERLGVVF</sequence>
<dbReference type="EMBL" id="KB611524">
    <property type="protein sequence ID" value="EMH72631.1"/>
    <property type="molecule type" value="Genomic_DNA"/>
</dbReference>
<name>M3UI60_ENTH1</name>
<dbReference type="VEuPathDB" id="AmoebaDB:EHI8A_028250"/>
<gene>
    <name evidence="2" type="ORF">EHI8A_028250</name>
</gene>
<dbReference type="InterPro" id="IPR011010">
    <property type="entry name" value="DNA_brk_join_enz"/>
</dbReference>
<evidence type="ECO:0000313" key="3">
    <source>
        <dbReference type="Proteomes" id="UP000030781"/>
    </source>
</evidence>
<organism evidence="2 3">
    <name type="scientific">Entamoeba histolytica HM-1:IMSS-B</name>
    <dbReference type="NCBI Taxonomy" id="885319"/>
    <lineage>
        <taxon>Eukaryota</taxon>
        <taxon>Amoebozoa</taxon>
        <taxon>Evosea</taxon>
        <taxon>Archamoebae</taxon>
        <taxon>Mastigamoebida</taxon>
        <taxon>Entamoebidae</taxon>
        <taxon>Entamoeba</taxon>
    </lineage>
</organism>
<reference evidence="2 3" key="1">
    <citation type="submission" date="2013-01" db="EMBL/GenBank/DDBJ databases">
        <authorList>
            <person name="Hannick L."/>
            <person name="Zafar N."/>
            <person name="Lorenzi H."/>
            <person name="Ali I.A."/>
            <person name="Petri W.P."/>
            <person name="Caler E."/>
        </authorList>
    </citation>
    <scope>NUCLEOTIDE SEQUENCE [LARGE SCALE GENOMIC DNA]</scope>
    <source>
        <strain evidence="3">HM3:IMSS-B</strain>
    </source>
</reference>
<dbReference type="AlphaFoldDB" id="M3UI60"/>
<evidence type="ECO:0000256" key="1">
    <source>
        <dbReference type="SAM" id="Coils"/>
    </source>
</evidence>
<dbReference type="GO" id="GO:0003677">
    <property type="term" value="F:DNA binding"/>
    <property type="evidence" value="ECO:0007669"/>
    <property type="project" value="InterPro"/>
</dbReference>
<dbReference type="Proteomes" id="UP000030781">
    <property type="component" value="Unassembled WGS sequence"/>
</dbReference>
<evidence type="ECO:0000313" key="2">
    <source>
        <dbReference type="EMBL" id="EMH72631.1"/>
    </source>
</evidence>
<keyword evidence="1" id="KW-0175">Coiled coil</keyword>
<protein>
    <submittedName>
        <fullName evidence="2">Uncharacterized protein</fullName>
    </submittedName>
</protein>
<dbReference type="SUPFAM" id="SSF56349">
    <property type="entry name" value="DNA breaking-rejoining enzymes"/>
    <property type="match status" value="1"/>
</dbReference>
<feature type="coiled-coil region" evidence="1">
    <location>
        <begin position="193"/>
        <end position="220"/>
    </location>
</feature>
<accession>M3UI60</accession>
<proteinExistence type="predicted"/>